<proteinExistence type="predicted"/>
<dbReference type="AlphaFoldDB" id="A0A1E3A1F3"/>
<protein>
    <recommendedName>
        <fullName evidence="4">Type II secretion system protein</fullName>
    </recommendedName>
</protein>
<accession>A0A1E3A1F3</accession>
<organism evidence="2 3">
    <name type="scientific">Eisenbergiella tayi</name>
    <dbReference type="NCBI Taxonomy" id="1432052"/>
    <lineage>
        <taxon>Bacteria</taxon>
        <taxon>Bacillati</taxon>
        <taxon>Bacillota</taxon>
        <taxon>Clostridia</taxon>
        <taxon>Lachnospirales</taxon>
        <taxon>Lachnospiraceae</taxon>
        <taxon>Eisenbergiella</taxon>
    </lineage>
</organism>
<dbReference type="RefSeq" id="WP_069155054.1">
    <property type="nucleotide sequence ID" value="NZ_BAABXS010000002.1"/>
</dbReference>
<keyword evidence="1" id="KW-0812">Transmembrane</keyword>
<keyword evidence="1" id="KW-0472">Membrane</keyword>
<keyword evidence="1" id="KW-1133">Transmembrane helix</keyword>
<feature type="transmembrane region" description="Helical" evidence="1">
    <location>
        <begin position="12"/>
        <end position="35"/>
    </location>
</feature>
<evidence type="ECO:0000256" key="1">
    <source>
        <dbReference type="SAM" id="Phobius"/>
    </source>
</evidence>
<comment type="caution">
    <text evidence="2">The sequence shown here is derived from an EMBL/GenBank/DDBJ whole genome shotgun (WGS) entry which is preliminary data.</text>
</comment>
<gene>
    <name evidence="2" type="ORF">BEI61_05722</name>
</gene>
<evidence type="ECO:0008006" key="4">
    <source>
        <dbReference type="Google" id="ProtNLM"/>
    </source>
</evidence>
<evidence type="ECO:0000313" key="3">
    <source>
        <dbReference type="Proteomes" id="UP000094067"/>
    </source>
</evidence>
<sequence length="149" mass="17273">MIKKFFNTNNKAVNACLYILEIIIIITLILCPVAYHFSNNSMARITLMDAKNIQLAMRLLSIQYYGQDRNIYQPGEPYGMAVDTISQIKELSGANGEITLVYWNYDKALPGKFFYQTDSFLAVYEYDAKRDEPEWNIYRLKKVMALGEE</sequence>
<evidence type="ECO:0000313" key="2">
    <source>
        <dbReference type="EMBL" id="ODM02560.1"/>
    </source>
</evidence>
<name>A0A1E3A1F3_9FIRM</name>
<dbReference type="Proteomes" id="UP000094067">
    <property type="component" value="Unassembled WGS sequence"/>
</dbReference>
<dbReference type="EMBL" id="MCGH01000004">
    <property type="protein sequence ID" value="ODM02560.1"/>
    <property type="molecule type" value="Genomic_DNA"/>
</dbReference>
<reference evidence="2 3" key="1">
    <citation type="submission" date="2016-07" db="EMBL/GenBank/DDBJ databases">
        <title>Characterization of isolates of Eisenbergiella tayi derived from blood cultures, using whole genome sequencing.</title>
        <authorList>
            <person name="Burdz T."/>
            <person name="Wiebe D."/>
            <person name="Huynh C."/>
            <person name="Bernard K."/>
        </authorList>
    </citation>
    <scope>NUCLEOTIDE SEQUENCE [LARGE SCALE GENOMIC DNA]</scope>
    <source>
        <strain evidence="2 3">NML 110608</strain>
    </source>
</reference>